<evidence type="ECO:0000313" key="5">
    <source>
        <dbReference type="EMBL" id="MBW3468147.1"/>
    </source>
</evidence>
<dbReference type="InterPro" id="IPR000172">
    <property type="entry name" value="GMC_OxRdtase_N"/>
</dbReference>
<reference evidence="5 6" key="1">
    <citation type="journal article" date="2020" name="Syst. Appl. Microbiol.">
        <title>Arthrospiribacter ruber gen. nov., sp. nov., a novel bacterium isolated from Arthrospira cultures.</title>
        <authorList>
            <person name="Waleron M."/>
            <person name="Misztak A."/>
            <person name="Waleron M.M."/>
            <person name="Furmaniak M."/>
            <person name="Mrozik A."/>
            <person name="Waleron K."/>
        </authorList>
    </citation>
    <scope>NUCLEOTIDE SEQUENCE [LARGE SCALE GENOMIC DNA]</scope>
    <source>
        <strain evidence="5 6">DPMB0001</strain>
    </source>
</reference>
<keyword evidence="6" id="KW-1185">Reference proteome</keyword>
<keyword evidence="2" id="KW-0285">Flavoprotein</keyword>
<organism evidence="5 6">
    <name type="scientific">Arthrospiribacter ruber</name>
    <dbReference type="NCBI Taxonomy" id="2487934"/>
    <lineage>
        <taxon>Bacteria</taxon>
        <taxon>Pseudomonadati</taxon>
        <taxon>Bacteroidota</taxon>
        <taxon>Cytophagia</taxon>
        <taxon>Cytophagales</taxon>
        <taxon>Cyclobacteriaceae</taxon>
        <taxon>Arthrospiribacter</taxon>
    </lineage>
</organism>
<protein>
    <submittedName>
        <fullName evidence="5">Choline dehydrogenase</fullName>
    </submittedName>
</protein>
<dbReference type="GO" id="GO:0050660">
    <property type="term" value="F:flavin adenine dinucleotide binding"/>
    <property type="evidence" value="ECO:0007669"/>
    <property type="project" value="InterPro"/>
</dbReference>
<dbReference type="InterPro" id="IPR012132">
    <property type="entry name" value="GMC_OxRdtase"/>
</dbReference>
<name>A0A951MD37_9BACT</name>
<dbReference type="PROSITE" id="PS00624">
    <property type="entry name" value="GMC_OXRED_2"/>
    <property type="match status" value="1"/>
</dbReference>
<dbReference type="Pfam" id="PF00732">
    <property type="entry name" value="GMC_oxred_N"/>
    <property type="match status" value="1"/>
</dbReference>
<gene>
    <name evidence="5" type="ORF">EGN73_10020</name>
</gene>
<keyword evidence="3" id="KW-0274">FAD</keyword>
<evidence type="ECO:0000256" key="2">
    <source>
        <dbReference type="ARBA" id="ARBA00022630"/>
    </source>
</evidence>
<dbReference type="PIRSF" id="PIRSF000137">
    <property type="entry name" value="Alcohol_oxidase"/>
    <property type="match status" value="1"/>
</dbReference>
<sequence length="535" mass="59467">MKYFDFIIIGAGSSGCVLANRLSENPNNRVLLLEAGPKDSKTEIHIPGGYGKLHRSDVDWAFWTEPQTKVENRRIFIPRGKVLGGCSSTNAMAYVRGNPNDFDHWASLGNKGWSYKELLPYFKKSENNQDFKGDYYGDSGALHVAFSAQPHPLGYHFVKACEEAGIKENPEYNGASQMGASMLQYTIKNNQRQSTAAAFLKPILKRINLKVMTGILVNKILIDNNIAVGVECYDLNKNKQEFYAEKEVILSAGAIQSPQILMLSGIGDFDYLKEFGIEKKCHLPGVGKNLQDHIWSGLSAASNVPTDNNELKPFRMGKALIQYLLFKKGPLGNGPLTANAFLNVNQSDAMQPDIQFHFVASAVKDDYSTDIYDLNTFPTTSGYSLMVILLQPKSRGYIGLRDKSPFSPPLIQPRLLSVEDDLQTLIKGMIKAKEVMEQPSLKRFQKGEMVFPKSFEKENLLFHIYKSLETLYHPVGTCKMGHDPEAVVDDQLKVHGIQNLRVADASIMPKIISGNTNAACIMIGEKASDLIMGHC</sequence>
<dbReference type="PROSITE" id="PS51257">
    <property type="entry name" value="PROKAR_LIPOPROTEIN"/>
    <property type="match status" value="1"/>
</dbReference>
<dbReference type="PANTHER" id="PTHR11552:SF147">
    <property type="entry name" value="CHOLINE DEHYDROGENASE, MITOCHONDRIAL"/>
    <property type="match status" value="1"/>
</dbReference>
<dbReference type="EMBL" id="RPHB01000004">
    <property type="protein sequence ID" value="MBW3468147.1"/>
    <property type="molecule type" value="Genomic_DNA"/>
</dbReference>
<dbReference type="RefSeq" id="WP_219288986.1">
    <property type="nucleotide sequence ID" value="NZ_RPHB01000004.1"/>
</dbReference>
<evidence type="ECO:0000256" key="3">
    <source>
        <dbReference type="ARBA" id="ARBA00022827"/>
    </source>
</evidence>
<comment type="cofactor">
    <cofactor evidence="1">
        <name>FAD</name>
        <dbReference type="ChEBI" id="CHEBI:57692"/>
    </cofactor>
</comment>
<proteinExistence type="predicted"/>
<dbReference type="Pfam" id="PF05199">
    <property type="entry name" value="GMC_oxred_C"/>
    <property type="match status" value="1"/>
</dbReference>
<dbReference type="GO" id="GO:0016614">
    <property type="term" value="F:oxidoreductase activity, acting on CH-OH group of donors"/>
    <property type="evidence" value="ECO:0007669"/>
    <property type="project" value="InterPro"/>
</dbReference>
<accession>A0A951MD37</accession>
<evidence type="ECO:0000256" key="1">
    <source>
        <dbReference type="ARBA" id="ARBA00001974"/>
    </source>
</evidence>
<dbReference type="Proteomes" id="UP000727490">
    <property type="component" value="Unassembled WGS sequence"/>
</dbReference>
<evidence type="ECO:0000259" key="4">
    <source>
        <dbReference type="PROSITE" id="PS00624"/>
    </source>
</evidence>
<comment type="caution">
    <text evidence="5">The sequence shown here is derived from an EMBL/GenBank/DDBJ whole genome shotgun (WGS) entry which is preliminary data.</text>
</comment>
<evidence type="ECO:0000313" key="6">
    <source>
        <dbReference type="Proteomes" id="UP000727490"/>
    </source>
</evidence>
<dbReference type="AlphaFoldDB" id="A0A951MD37"/>
<dbReference type="InterPro" id="IPR007867">
    <property type="entry name" value="GMC_OxRtase_C"/>
</dbReference>
<dbReference type="PANTHER" id="PTHR11552">
    <property type="entry name" value="GLUCOSE-METHANOL-CHOLINE GMC OXIDOREDUCTASE"/>
    <property type="match status" value="1"/>
</dbReference>
<feature type="domain" description="Glucose-methanol-choline oxidoreductase N-terminal" evidence="4">
    <location>
        <begin position="253"/>
        <end position="267"/>
    </location>
</feature>